<dbReference type="InterPro" id="IPR014001">
    <property type="entry name" value="Helicase_ATP-bd"/>
</dbReference>
<dbReference type="GO" id="GO:0003723">
    <property type="term" value="F:RNA binding"/>
    <property type="evidence" value="ECO:0007669"/>
    <property type="project" value="UniProtKB-KW"/>
</dbReference>
<accession>A0AAE0EQS7</accession>
<dbReference type="CDD" id="cd18791">
    <property type="entry name" value="SF2_C_RHA"/>
    <property type="match status" value="1"/>
</dbReference>
<dbReference type="FunFam" id="3.40.50.300:FF:000526">
    <property type="entry name" value="DExH-box ATP-dependent RNA helicase DExH3"/>
    <property type="match status" value="1"/>
</dbReference>
<dbReference type="SUPFAM" id="SSF52540">
    <property type="entry name" value="P-loop containing nucleoside triphosphate hydrolases"/>
    <property type="match status" value="1"/>
</dbReference>
<gene>
    <name evidence="10" type="ORF">CYMTET_52455</name>
</gene>
<protein>
    <recommendedName>
        <fullName evidence="1">RNA helicase</fullName>
        <ecNumber evidence="1">3.6.4.13</ecNumber>
    </recommendedName>
</protein>
<sequence length="761" mass="83322">GVEPVRGEGHNKSQAEKACAAAACDILSANGTLHASGTGKHGEMMMAPREMQPPCITIPPACVAEVEEVLQRYHAESLAVNPAVDTGRVTDAGGPSTSYIHFSRNPATTVLESEMFRAEAARRQQASSMREMLQKRAQLPASRFRHEVLSKIRSNAVTVITGETGCGKTTQVPQFILEDMEERSEGAQCVIMVTQPRRIAAISTAERVAQERGESIGQSVGYQVRLDKREPRRFGSILFQTTGILLRKIAAVQGEGQEILGAVSHLVIDEVHERDLDTDFLLCQIRNLMRSGRVPNLRLVLMSATVDSHLFSDYFDRAPSIHIPGFMHPVQEHYLERLPELLAPRCPPHLTRMLQNPKILEEETVDCPLVAITVLSLSERFQEDGGGGSILVFLPGWDTISGVSDELARIAGQAHPRLQVLPLHSQLPAGEQKAVFARPPPSTRKVVLATNIAETSITIDDVVYVVDAGRVKERTHDTARDMTVMKTQWVSQASAKQRRGRAGRVQAGHVVRLFPEWVLHRMEPHTKPEMHRVPLAEAALQIAALRSGVGASLASHHTYGRKFIESFLEQSLQPPDFQAVALAVSSLQHLGALNLDESLTALGTTLTKLPVTPRLGKMLVLGSIFGCCQEMLTVAAAACVREPFVCPKDKREEADRTRAAFAVEESAGSDHLALVTAYKQWLQQELQGRGHEFCQRNFLAGGTMVMIQRLRLQLERTLQEAGFETSSPPIGGASAMQAARAVLGAGLLPNVGHTDMMRESK</sequence>
<evidence type="ECO:0000256" key="2">
    <source>
        <dbReference type="ARBA" id="ARBA00022741"/>
    </source>
</evidence>
<dbReference type="Proteomes" id="UP001190700">
    <property type="component" value="Unassembled WGS sequence"/>
</dbReference>
<organism evidence="10 11">
    <name type="scientific">Cymbomonas tetramitiformis</name>
    <dbReference type="NCBI Taxonomy" id="36881"/>
    <lineage>
        <taxon>Eukaryota</taxon>
        <taxon>Viridiplantae</taxon>
        <taxon>Chlorophyta</taxon>
        <taxon>Pyramimonadophyceae</taxon>
        <taxon>Pyramimonadales</taxon>
        <taxon>Pyramimonadaceae</taxon>
        <taxon>Cymbomonas</taxon>
    </lineage>
</organism>
<dbReference type="Pfam" id="PF00271">
    <property type="entry name" value="Helicase_C"/>
    <property type="match status" value="1"/>
</dbReference>
<keyword evidence="3" id="KW-0378">Hydrolase</keyword>
<dbReference type="GO" id="GO:0016787">
    <property type="term" value="F:hydrolase activity"/>
    <property type="evidence" value="ECO:0007669"/>
    <property type="project" value="UniProtKB-KW"/>
</dbReference>
<feature type="non-terminal residue" evidence="10">
    <location>
        <position position="1"/>
    </location>
</feature>
<comment type="caution">
    <text evidence="10">The sequence shown here is derived from an EMBL/GenBank/DDBJ whole genome shotgun (WGS) entry which is preliminary data.</text>
</comment>
<evidence type="ECO:0000259" key="8">
    <source>
        <dbReference type="PROSITE" id="PS51192"/>
    </source>
</evidence>
<feature type="domain" description="Helicase C-terminal" evidence="9">
    <location>
        <begin position="373"/>
        <end position="541"/>
    </location>
</feature>
<dbReference type="Pfam" id="PF21010">
    <property type="entry name" value="HA2_C"/>
    <property type="match status" value="1"/>
</dbReference>
<dbReference type="AlphaFoldDB" id="A0AAE0EQS7"/>
<keyword evidence="6" id="KW-0694">RNA-binding</keyword>
<reference evidence="10 11" key="1">
    <citation type="journal article" date="2015" name="Genome Biol. Evol.">
        <title>Comparative Genomics of a Bacterivorous Green Alga Reveals Evolutionary Causalities and Consequences of Phago-Mixotrophic Mode of Nutrition.</title>
        <authorList>
            <person name="Burns J.A."/>
            <person name="Paasch A."/>
            <person name="Narechania A."/>
            <person name="Kim E."/>
        </authorList>
    </citation>
    <scope>NUCLEOTIDE SEQUENCE [LARGE SCALE GENOMIC DNA]</scope>
    <source>
        <strain evidence="10 11">PLY_AMNH</strain>
    </source>
</reference>
<dbReference type="PROSITE" id="PS51194">
    <property type="entry name" value="HELICASE_CTER"/>
    <property type="match status" value="1"/>
</dbReference>
<dbReference type="SMART" id="SM00487">
    <property type="entry name" value="DEXDc"/>
    <property type="match status" value="1"/>
</dbReference>
<dbReference type="Pfam" id="PF04408">
    <property type="entry name" value="WHD_HA2"/>
    <property type="match status" value="1"/>
</dbReference>
<keyword evidence="5" id="KW-0067">ATP-binding</keyword>
<dbReference type="PROSITE" id="PS00690">
    <property type="entry name" value="DEAH_ATP_HELICASE"/>
    <property type="match status" value="1"/>
</dbReference>
<evidence type="ECO:0000256" key="4">
    <source>
        <dbReference type="ARBA" id="ARBA00022806"/>
    </source>
</evidence>
<dbReference type="InterPro" id="IPR007502">
    <property type="entry name" value="Helicase-assoc_dom"/>
</dbReference>
<dbReference type="EMBL" id="LGRX02034577">
    <property type="protein sequence ID" value="KAK3237473.1"/>
    <property type="molecule type" value="Genomic_DNA"/>
</dbReference>
<dbReference type="PANTHER" id="PTHR18934">
    <property type="entry name" value="ATP-DEPENDENT RNA HELICASE"/>
    <property type="match status" value="1"/>
</dbReference>
<feature type="domain" description="Helicase ATP-binding" evidence="8">
    <location>
        <begin position="149"/>
        <end position="324"/>
    </location>
</feature>
<dbReference type="SMART" id="SM00847">
    <property type="entry name" value="HA2"/>
    <property type="match status" value="1"/>
</dbReference>
<name>A0AAE0EQS7_9CHLO</name>
<dbReference type="FunFam" id="1.20.120.1080:FF:000002">
    <property type="entry name" value="Putative ATP-dependent RNA helicase DHX36"/>
    <property type="match status" value="1"/>
</dbReference>
<dbReference type="PANTHER" id="PTHR18934:SF259">
    <property type="entry name" value="RNA HELICASE"/>
    <property type="match status" value="1"/>
</dbReference>
<dbReference type="InterPro" id="IPR027417">
    <property type="entry name" value="P-loop_NTPase"/>
</dbReference>
<dbReference type="Gene3D" id="3.40.50.300">
    <property type="entry name" value="P-loop containing nucleotide triphosphate hydrolases"/>
    <property type="match status" value="2"/>
</dbReference>
<keyword evidence="4" id="KW-0347">Helicase</keyword>
<dbReference type="InterPro" id="IPR002464">
    <property type="entry name" value="DNA/RNA_helicase_DEAH_CS"/>
</dbReference>
<dbReference type="Pfam" id="PF00270">
    <property type="entry name" value="DEAD"/>
    <property type="match status" value="1"/>
</dbReference>
<dbReference type="InterPro" id="IPR011545">
    <property type="entry name" value="DEAD/DEAH_box_helicase_dom"/>
</dbReference>
<evidence type="ECO:0000256" key="6">
    <source>
        <dbReference type="ARBA" id="ARBA00022884"/>
    </source>
</evidence>
<comment type="similarity">
    <text evidence="7">Belongs to the DExH box helicase family.</text>
</comment>
<evidence type="ECO:0000256" key="1">
    <source>
        <dbReference type="ARBA" id="ARBA00012552"/>
    </source>
</evidence>
<dbReference type="InterPro" id="IPR001650">
    <property type="entry name" value="Helicase_C-like"/>
</dbReference>
<proteinExistence type="inferred from homology"/>
<feature type="non-terminal residue" evidence="10">
    <location>
        <position position="761"/>
    </location>
</feature>
<evidence type="ECO:0000259" key="9">
    <source>
        <dbReference type="PROSITE" id="PS51194"/>
    </source>
</evidence>
<dbReference type="InterPro" id="IPR048333">
    <property type="entry name" value="HA2_WH"/>
</dbReference>
<dbReference type="EC" id="3.6.4.13" evidence="1"/>
<evidence type="ECO:0000256" key="7">
    <source>
        <dbReference type="ARBA" id="ARBA00060772"/>
    </source>
</evidence>
<keyword evidence="11" id="KW-1185">Reference proteome</keyword>
<evidence type="ECO:0000313" key="10">
    <source>
        <dbReference type="EMBL" id="KAK3237473.1"/>
    </source>
</evidence>
<keyword evidence="2" id="KW-0547">Nucleotide-binding</keyword>
<evidence type="ECO:0000256" key="3">
    <source>
        <dbReference type="ARBA" id="ARBA00022801"/>
    </source>
</evidence>
<dbReference type="SMART" id="SM00490">
    <property type="entry name" value="HELICc"/>
    <property type="match status" value="1"/>
</dbReference>
<dbReference type="GO" id="GO:0005524">
    <property type="term" value="F:ATP binding"/>
    <property type="evidence" value="ECO:0007669"/>
    <property type="project" value="UniProtKB-KW"/>
</dbReference>
<dbReference type="Gene3D" id="1.20.120.1080">
    <property type="match status" value="1"/>
</dbReference>
<evidence type="ECO:0000313" key="11">
    <source>
        <dbReference type="Proteomes" id="UP001190700"/>
    </source>
</evidence>
<dbReference type="CDD" id="cd17917">
    <property type="entry name" value="DEXHc_RHA-like"/>
    <property type="match status" value="1"/>
</dbReference>
<dbReference type="GO" id="GO:0003724">
    <property type="term" value="F:RNA helicase activity"/>
    <property type="evidence" value="ECO:0007669"/>
    <property type="project" value="UniProtKB-EC"/>
</dbReference>
<dbReference type="GO" id="GO:0005634">
    <property type="term" value="C:nucleus"/>
    <property type="evidence" value="ECO:0007669"/>
    <property type="project" value="TreeGrafter"/>
</dbReference>
<dbReference type="PROSITE" id="PS51192">
    <property type="entry name" value="HELICASE_ATP_BIND_1"/>
    <property type="match status" value="1"/>
</dbReference>
<evidence type="ECO:0000256" key="5">
    <source>
        <dbReference type="ARBA" id="ARBA00022840"/>
    </source>
</evidence>